<reference evidence="7" key="1">
    <citation type="journal article" date="2014" name="Proc. Natl. Acad. Sci. U.S.A.">
        <title>Extensive sampling of basidiomycete genomes demonstrates inadequacy of the white-rot/brown-rot paradigm for wood decay fungi.</title>
        <authorList>
            <person name="Riley R."/>
            <person name="Salamov A.A."/>
            <person name="Brown D.W."/>
            <person name="Nagy L.G."/>
            <person name="Floudas D."/>
            <person name="Held B.W."/>
            <person name="Levasseur A."/>
            <person name="Lombard V."/>
            <person name="Morin E."/>
            <person name="Otillar R."/>
            <person name="Lindquist E.A."/>
            <person name="Sun H."/>
            <person name="LaButti K.M."/>
            <person name="Schmutz J."/>
            <person name="Jabbour D."/>
            <person name="Luo H."/>
            <person name="Baker S.E."/>
            <person name="Pisabarro A.G."/>
            <person name="Walton J.D."/>
            <person name="Blanchette R.A."/>
            <person name="Henrissat B."/>
            <person name="Martin F."/>
            <person name="Cullen D."/>
            <person name="Hibbett D.S."/>
            <person name="Grigoriev I.V."/>
        </authorList>
    </citation>
    <scope>NUCLEOTIDE SEQUENCE [LARGE SCALE GENOMIC DNA]</scope>
    <source>
        <strain evidence="7">CBS 339.88</strain>
    </source>
</reference>
<dbReference type="SUPFAM" id="SSF144232">
    <property type="entry name" value="HIT/MYND zinc finger-like"/>
    <property type="match status" value="1"/>
</dbReference>
<dbReference type="OrthoDB" id="2931494at2759"/>
<evidence type="ECO:0000256" key="4">
    <source>
        <dbReference type="PROSITE-ProRule" id="PRU00134"/>
    </source>
</evidence>
<organism evidence="6 7">
    <name type="scientific">Galerina marginata (strain CBS 339.88)</name>
    <dbReference type="NCBI Taxonomy" id="685588"/>
    <lineage>
        <taxon>Eukaryota</taxon>
        <taxon>Fungi</taxon>
        <taxon>Dikarya</taxon>
        <taxon>Basidiomycota</taxon>
        <taxon>Agaricomycotina</taxon>
        <taxon>Agaricomycetes</taxon>
        <taxon>Agaricomycetidae</taxon>
        <taxon>Agaricales</taxon>
        <taxon>Agaricineae</taxon>
        <taxon>Strophariaceae</taxon>
        <taxon>Galerina</taxon>
    </lineage>
</organism>
<evidence type="ECO:0000256" key="2">
    <source>
        <dbReference type="ARBA" id="ARBA00022771"/>
    </source>
</evidence>
<evidence type="ECO:0000256" key="3">
    <source>
        <dbReference type="ARBA" id="ARBA00022833"/>
    </source>
</evidence>
<dbReference type="HOGENOM" id="CLU_1151861_0_0_1"/>
<evidence type="ECO:0000313" key="6">
    <source>
        <dbReference type="EMBL" id="KDR84577.1"/>
    </source>
</evidence>
<proteinExistence type="predicted"/>
<sequence>MSKRPEVTRACFCCTTLPRKDVKALRCARCNRAYYCNKECQTKHWRYHKPYCHKDGVSPALQDDLGVAYLRHDNRMEILVAASMGMLICRTSWSPNDQGDRLAALEKLSCENFPCFVFTIPELHVNVAKHIRLLLAPNECQLVPAEDFINLSPISPSFPIKSGNFSLKIILRIFPTERRTPPIHQMIEVHVDPRAYLKQPKCGWLALLGGLLQNDLWKVQAANDIEITPMAYGTQRLRCPE</sequence>
<dbReference type="PROSITE" id="PS01360">
    <property type="entry name" value="ZF_MYND_1"/>
    <property type="match status" value="1"/>
</dbReference>
<accession>A0A067TQI1</accession>
<dbReference type="Gene3D" id="6.10.140.2220">
    <property type="match status" value="1"/>
</dbReference>
<evidence type="ECO:0000256" key="1">
    <source>
        <dbReference type="ARBA" id="ARBA00022723"/>
    </source>
</evidence>
<keyword evidence="7" id="KW-1185">Reference proteome</keyword>
<dbReference type="STRING" id="685588.A0A067TQI1"/>
<keyword evidence="2 4" id="KW-0863">Zinc-finger</keyword>
<name>A0A067TQI1_GALM3</name>
<dbReference type="GO" id="GO:0008270">
    <property type="term" value="F:zinc ion binding"/>
    <property type="evidence" value="ECO:0007669"/>
    <property type="project" value="UniProtKB-KW"/>
</dbReference>
<dbReference type="Pfam" id="PF01753">
    <property type="entry name" value="zf-MYND"/>
    <property type="match status" value="1"/>
</dbReference>
<feature type="domain" description="MYND-type" evidence="5">
    <location>
        <begin position="11"/>
        <end position="52"/>
    </location>
</feature>
<dbReference type="EMBL" id="KL142368">
    <property type="protein sequence ID" value="KDR84577.1"/>
    <property type="molecule type" value="Genomic_DNA"/>
</dbReference>
<dbReference type="InterPro" id="IPR002893">
    <property type="entry name" value="Znf_MYND"/>
</dbReference>
<gene>
    <name evidence="6" type="ORF">GALMADRAFT_206136</name>
</gene>
<evidence type="ECO:0000313" key="7">
    <source>
        <dbReference type="Proteomes" id="UP000027222"/>
    </source>
</evidence>
<keyword evidence="1" id="KW-0479">Metal-binding</keyword>
<keyword evidence="3" id="KW-0862">Zinc</keyword>
<evidence type="ECO:0000259" key="5">
    <source>
        <dbReference type="PROSITE" id="PS50865"/>
    </source>
</evidence>
<dbReference type="PROSITE" id="PS50865">
    <property type="entry name" value="ZF_MYND_2"/>
    <property type="match status" value="1"/>
</dbReference>
<protein>
    <recommendedName>
        <fullName evidence="5">MYND-type domain-containing protein</fullName>
    </recommendedName>
</protein>
<dbReference type="Proteomes" id="UP000027222">
    <property type="component" value="Unassembled WGS sequence"/>
</dbReference>
<dbReference type="AlphaFoldDB" id="A0A067TQI1"/>